<keyword evidence="2" id="KW-1185">Reference proteome</keyword>
<dbReference type="OrthoDB" id="561165at2"/>
<dbReference type="Proteomes" id="UP000324853">
    <property type="component" value="Unassembled WGS sequence"/>
</dbReference>
<dbReference type="Gene3D" id="3.90.550.40">
    <property type="match status" value="1"/>
</dbReference>
<protein>
    <recommendedName>
        <fullName evidence="3">Glycosyltransferase family 2 protein</fullName>
    </recommendedName>
</protein>
<proteinExistence type="predicted"/>
<gene>
    <name evidence="1" type="ORF">FXB38_25625</name>
</gene>
<dbReference type="EMBL" id="VSSR01000042">
    <property type="protein sequence ID" value="TYL80332.1"/>
    <property type="molecule type" value="Genomic_DNA"/>
</dbReference>
<dbReference type="SUPFAM" id="SSF53448">
    <property type="entry name" value="Nucleotide-diphospho-sugar transferases"/>
    <property type="match status" value="1"/>
</dbReference>
<comment type="caution">
    <text evidence="1">The sequence shown here is derived from an EMBL/GenBank/DDBJ whole genome shotgun (WGS) entry which is preliminary data.</text>
</comment>
<dbReference type="AlphaFoldDB" id="A0A5S4WG14"/>
<dbReference type="RefSeq" id="WP_148753710.1">
    <property type="nucleotide sequence ID" value="NZ_VSSR01000042.1"/>
</dbReference>
<evidence type="ECO:0000313" key="2">
    <source>
        <dbReference type="Proteomes" id="UP000324853"/>
    </source>
</evidence>
<evidence type="ECO:0000313" key="1">
    <source>
        <dbReference type="EMBL" id="TYL80332.1"/>
    </source>
</evidence>
<reference evidence="1 2" key="1">
    <citation type="submission" date="2019-08" db="EMBL/GenBank/DDBJ databases">
        <title>Bradyrhizobium hipponensis sp. nov., a rhizobium isolated from a Lupinus angustifolius root nodule in Tunisia.</title>
        <authorList>
            <person name="Off K."/>
            <person name="Rejili M."/>
            <person name="Mars M."/>
            <person name="Brachmann A."/>
            <person name="Marin M."/>
        </authorList>
    </citation>
    <scope>NUCLEOTIDE SEQUENCE [LARGE SCALE GENOMIC DNA]</scope>
    <source>
        <strain evidence="1 2">CTAW11</strain>
    </source>
</reference>
<name>A0A5S4WG14_9BRAD</name>
<sequence>MLPDEALKSMKVMFATPCYISAVSMHYVTSIFELTHHCNRFGLQCILHMHSESLITRSRNKMVIKFLSDETLTHLFWIDSDLAFTPQSVCRLLLIDRDVTAGIYPMKNFNWPEGGLPAGTTRQQFEDRYTEYPFNPIGHGVERISTYADADGFAEVAEAPTGFMCVKRDVFKQMMEKYPELNYVPDGPPNNPLAHLHWLFFDCMVDPDSGRYLSEDYAFCRRWRDIGGKIWVDLQCKLLHLGQHNFRGDLEASLRLQDRW</sequence>
<accession>A0A5S4WG14</accession>
<evidence type="ECO:0008006" key="3">
    <source>
        <dbReference type="Google" id="ProtNLM"/>
    </source>
</evidence>
<dbReference type="InterPro" id="IPR029044">
    <property type="entry name" value="Nucleotide-diphossugar_trans"/>
</dbReference>
<organism evidence="1 2">
    <name type="scientific">Bradyrhizobium cytisi</name>
    <dbReference type="NCBI Taxonomy" id="515489"/>
    <lineage>
        <taxon>Bacteria</taxon>
        <taxon>Pseudomonadati</taxon>
        <taxon>Pseudomonadota</taxon>
        <taxon>Alphaproteobacteria</taxon>
        <taxon>Hyphomicrobiales</taxon>
        <taxon>Nitrobacteraceae</taxon>
        <taxon>Bradyrhizobium</taxon>
    </lineage>
</organism>